<dbReference type="InterPro" id="IPR043502">
    <property type="entry name" value="DNA/RNA_pol_sf"/>
</dbReference>
<dbReference type="PROSITE" id="PS50878">
    <property type="entry name" value="RT_POL"/>
    <property type="match status" value="1"/>
</dbReference>
<dbReference type="PANTHER" id="PTHR37984">
    <property type="entry name" value="PROTEIN CBG26694"/>
    <property type="match status" value="1"/>
</dbReference>
<dbReference type="Gene3D" id="1.10.340.70">
    <property type="match status" value="1"/>
</dbReference>
<dbReference type="GO" id="GO:0008233">
    <property type="term" value="F:peptidase activity"/>
    <property type="evidence" value="ECO:0007669"/>
    <property type="project" value="UniProtKB-KW"/>
</dbReference>
<dbReference type="InterPro" id="IPR043128">
    <property type="entry name" value="Rev_trsase/Diguanyl_cyclase"/>
</dbReference>
<feature type="domain" description="Reverse transcriptase" evidence="9">
    <location>
        <begin position="436"/>
        <end position="615"/>
    </location>
</feature>
<dbReference type="Pfam" id="PF17919">
    <property type="entry name" value="RT_RNaseH_2"/>
    <property type="match status" value="1"/>
</dbReference>
<evidence type="ECO:0000313" key="12">
    <source>
        <dbReference type="Proteomes" id="UP001341281"/>
    </source>
</evidence>
<accession>A0AAQ3UJ48</accession>
<keyword evidence="6" id="KW-0378">Hydrolase</keyword>
<sequence>MWVTAASLHPEGKAAQWYLVYKTRTPSLHGRSVLEKFGVYEHVHALHDLLELKQVGTVEEYYQVSLHNGNMGNPYFVSRFIRGLKPELKFGVEAQVPETMERAIMLAKIQQQLHEKNSRSSPKQAWEAKAPEFFKVSRTSKSIFNPALARERQLRDYRRTHGLCYYRGEKYDRNHLDKCTKRPPAQAHALVTNDMGDNLTDEVLAQLAMEDSLAADFGTLSLNALAGTTSGGCMKLRALVNNKVSCQLTTVAPTKVKLANGDDIITDQLAPNLEWWCQGHTFATPMRVLPLGTYDAILGYDWLASHSPMDCDWQNHTLTFSHNNTRVTLKGVPPADLQLSEITAEQLVKWSKGNDIWAYALVHSVATESDSSSSAEISELLQEFSDVFTSPTTLPPHRSYDHTISLLPGSAPVNSRPYRYSPLHKDEIERQVRVLLNQGWIVHSNSPFASPVLLVQKKDGTWRMCVDYRRLNALTIKNRFPIPVVEEILDELAGTTHFTKLDLTAGYHQVRMAPQDEHKTAFKTHHGHYQFKVMPFGLTNAPATFQCIMNDILSPFLRKFVLVFMDDILVYSSSFTDHVQHLRAVLLQLKKHQFYLKPTKCSFAQSQIEYLGHIISADGVATDPAKTAIMQQWPTPTTITELRAFLGLTGYYRRFIRGYGILARPLTNLLKKNAFAWSQEATLAFEALKQAMQKAPVLALPDFQATFIVETDACDGGLGAVLMQHDRPIAFLSKALGDKHKHLSVYEKEFLAVIMAVERWRPYLQRQEFVIRTDHSSLAYLSEQNLHSDLQRKAMARLMGLQFKIVYSKGKENVAADALSRVAHLFALQAVSAVQPVWLQEVLNSYVTDPQAQQLLAQLAIHSPDSQGFELVSGLIKHNGLIWVGNNSALQTKIIAAMHSSPIGGHSGVKATYYRLKRMFHWKGIRLDVDNFVKQWQICQQAKHELVSPPGLLQPLPVPKGAWQDITMDFIEGLPRSGPYTAILVVVDRFTKVAHFIPLHHPFTAAHIARLFLNHIVTLHGVPATIVTDRDRIFLSAFWKDLFHLLGTKLVSSAAYHPQTDGQTERVNQCWRCTFAVQFRLLQEIGRIGFL</sequence>
<evidence type="ECO:0000256" key="1">
    <source>
        <dbReference type="ARBA" id="ARBA00022670"/>
    </source>
</evidence>
<dbReference type="InterPro" id="IPR041588">
    <property type="entry name" value="Integrase_H2C2"/>
</dbReference>
<dbReference type="SUPFAM" id="SSF56672">
    <property type="entry name" value="DNA/RNA polymerases"/>
    <property type="match status" value="1"/>
</dbReference>
<dbReference type="CDD" id="cd01647">
    <property type="entry name" value="RT_LTR"/>
    <property type="match status" value="1"/>
</dbReference>
<protein>
    <submittedName>
        <fullName evidence="11">Uncharacterized protein</fullName>
    </submittedName>
</protein>
<dbReference type="Pfam" id="PF00078">
    <property type="entry name" value="RVT_1"/>
    <property type="match status" value="1"/>
</dbReference>
<dbReference type="PANTHER" id="PTHR37984:SF5">
    <property type="entry name" value="PROTEIN NYNRIN-LIKE"/>
    <property type="match status" value="1"/>
</dbReference>
<evidence type="ECO:0000256" key="6">
    <source>
        <dbReference type="ARBA" id="ARBA00022801"/>
    </source>
</evidence>
<evidence type="ECO:0000256" key="2">
    <source>
        <dbReference type="ARBA" id="ARBA00022679"/>
    </source>
</evidence>
<keyword evidence="5" id="KW-0255">Endonuclease</keyword>
<dbReference type="EMBL" id="CP144753">
    <property type="protein sequence ID" value="WVZ93179.1"/>
    <property type="molecule type" value="Genomic_DNA"/>
</dbReference>
<keyword evidence="7" id="KW-0695">RNA-directed DNA polymerase</keyword>
<dbReference type="InterPro" id="IPR050951">
    <property type="entry name" value="Retrovirus_Pol_polyprotein"/>
</dbReference>
<evidence type="ECO:0000256" key="7">
    <source>
        <dbReference type="ARBA" id="ARBA00022918"/>
    </source>
</evidence>
<dbReference type="Gene3D" id="3.30.70.270">
    <property type="match status" value="2"/>
</dbReference>
<keyword evidence="1" id="KW-0645">Protease</keyword>
<dbReference type="Gene3D" id="3.10.10.10">
    <property type="entry name" value="HIV Type 1 Reverse Transcriptase, subunit A, domain 1"/>
    <property type="match status" value="1"/>
</dbReference>
<dbReference type="Gene3D" id="3.30.420.10">
    <property type="entry name" value="Ribonuclease H-like superfamily/Ribonuclease H"/>
    <property type="match status" value="1"/>
</dbReference>
<dbReference type="InterPro" id="IPR036397">
    <property type="entry name" value="RNaseH_sf"/>
</dbReference>
<dbReference type="Gene3D" id="3.10.20.370">
    <property type="match status" value="1"/>
</dbReference>
<dbReference type="PROSITE" id="PS50994">
    <property type="entry name" value="INTEGRASE"/>
    <property type="match status" value="1"/>
</dbReference>
<evidence type="ECO:0000256" key="4">
    <source>
        <dbReference type="ARBA" id="ARBA00022722"/>
    </source>
</evidence>
<dbReference type="AlphaFoldDB" id="A0AAQ3UJ48"/>
<dbReference type="CDD" id="cd00303">
    <property type="entry name" value="retropepsin_like"/>
    <property type="match status" value="1"/>
</dbReference>
<dbReference type="GO" id="GO:0006508">
    <property type="term" value="P:proteolysis"/>
    <property type="evidence" value="ECO:0007669"/>
    <property type="project" value="UniProtKB-KW"/>
</dbReference>
<feature type="domain" description="Integrase catalytic" evidence="10">
    <location>
        <begin position="953"/>
        <end position="1091"/>
    </location>
</feature>
<dbReference type="GO" id="GO:0003964">
    <property type="term" value="F:RNA-directed DNA polymerase activity"/>
    <property type="evidence" value="ECO:0007669"/>
    <property type="project" value="UniProtKB-KW"/>
</dbReference>
<proteinExistence type="predicted"/>
<dbReference type="FunFam" id="3.30.70.270:FF:000020">
    <property type="entry name" value="Transposon Tf2-6 polyprotein-like Protein"/>
    <property type="match status" value="1"/>
</dbReference>
<evidence type="ECO:0000256" key="8">
    <source>
        <dbReference type="ARBA" id="ARBA00023268"/>
    </source>
</evidence>
<keyword evidence="2" id="KW-0808">Transferase</keyword>
<dbReference type="InterPro" id="IPR001584">
    <property type="entry name" value="Integrase_cat-core"/>
</dbReference>
<evidence type="ECO:0000256" key="3">
    <source>
        <dbReference type="ARBA" id="ARBA00022695"/>
    </source>
</evidence>
<evidence type="ECO:0000313" key="11">
    <source>
        <dbReference type="EMBL" id="WVZ93179.1"/>
    </source>
</evidence>
<dbReference type="InterPro" id="IPR041577">
    <property type="entry name" value="RT_RNaseH_2"/>
</dbReference>
<organism evidence="11 12">
    <name type="scientific">Paspalum notatum var. saurae</name>
    <dbReference type="NCBI Taxonomy" id="547442"/>
    <lineage>
        <taxon>Eukaryota</taxon>
        <taxon>Viridiplantae</taxon>
        <taxon>Streptophyta</taxon>
        <taxon>Embryophyta</taxon>
        <taxon>Tracheophyta</taxon>
        <taxon>Spermatophyta</taxon>
        <taxon>Magnoliopsida</taxon>
        <taxon>Liliopsida</taxon>
        <taxon>Poales</taxon>
        <taxon>Poaceae</taxon>
        <taxon>PACMAD clade</taxon>
        <taxon>Panicoideae</taxon>
        <taxon>Andropogonodae</taxon>
        <taxon>Paspaleae</taxon>
        <taxon>Paspalinae</taxon>
        <taxon>Paspalum</taxon>
    </lineage>
</organism>
<dbReference type="FunFam" id="3.10.10.10:FF:000007">
    <property type="entry name" value="Retrovirus-related Pol polyprotein from transposon 17.6-like Protein"/>
    <property type="match status" value="1"/>
</dbReference>
<dbReference type="SUPFAM" id="SSF53098">
    <property type="entry name" value="Ribonuclease H-like"/>
    <property type="match status" value="1"/>
</dbReference>
<dbReference type="InterPro" id="IPR000477">
    <property type="entry name" value="RT_dom"/>
</dbReference>
<evidence type="ECO:0000256" key="5">
    <source>
        <dbReference type="ARBA" id="ARBA00022759"/>
    </source>
</evidence>
<dbReference type="InterPro" id="IPR012337">
    <property type="entry name" value="RNaseH-like_sf"/>
</dbReference>
<reference evidence="11 12" key="1">
    <citation type="submission" date="2024-02" db="EMBL/GenBank/DDBJ databases">
        <title>High-quality chromosome-scale genome assembly of Pensacola bahiagrass (Paspalum notatum Flugge var. saurae).</title>
        <authorList>
            <person name="Vega J.M."/>
            <person name="Podio M."/>
            <person name="Orjuela J."/>
            <person name="Siena L.A."/>
            <person name="Pessino S.C."/>
            <person name="Combes M.C."/>
            <person name="Mariac C."/>
            <person name="Albertini E."/>
            <person name="Pupilli F."/>
            <person name="Ortiz J.P.A."/>
            <person name="Leblanc O."/>
        </authorList>
    </citation>
    <scope>NUCLEOTIDE SEQUENCE [LARGE SCALE GENOMIC DNA]</scope>
    <source>
        <strain evidence="11">R1</strain>
        <tissue evidence="11">Leaf</tissue>
    </source>
</reference>
<keyword evidence="4" id="KW-0540">Nuclease</keyword>
<dbReference type="CDD" id="cd09274">
    <property type="entry name" value="RNase_HI_RT_Ty3"/>
    <property type="match status" value="1"/>
</dbReference>
<evidence type="ECO:0000259" key="9">
    <source>
        <dbReference type="PROSITE" id="PS50878"/>
    </source>
</evidence>
<dbReference type="Gene3D" id="2.40.70.10">
    <property type="entry name" value="Acid Proteases"/>
    <property type="match status" value="1"/>
</dbReference>
<dbReference type="Pfam" id="PF17921">
    <property type="entry name" value="Integrase_H2C2"/>
    <property type="match status" value="1"/>
</dbReference>
<evidence type="ECO:0000259" key="10">
    <source>
        <dbReference type="PROSITE" id="PS50994"/>
    </source>
</evidence>
<name>A0AAQ3UJ48_PASNO</name>
<dbReference type="GO" id="GO:0015074">
    <property type="term" value="P:DNA integration"/>
    <property type="evidence" value="ECO:0007669"/>
    <property type="project" value="InterPro"/>
</dbReference>
<dbReference type="Proteomes" id="UP001341281">
    <property type="component" value="Chromosome 09"/>
</dbReference>
<keyword evidence="8" id="KW-0511">Multifunctional enzyme</keyword>
<keyword evidence="12" id="KW-1185">Reference proteome</keyword>
<dbReference type="GO" id="GO:0004519">
    <property type="term" value="F:endonuclease activity"/>
    <property type="evidence" value="ECO:0007669"/>
    <property type="project" value="UniProtKB-KW"/>
</dbReference>
<gene>
    <name evidence="11" type="ORF">U9M48_039181</name>
</gene>
<dbReference type="InterPro" id="IPR021109">
    <property type="entry name" value="Peptidase_aspartic_dom_sf"/>
</dbReference>
<dbReference type="GO" id="GO:0003676">
    <property type="term" value="F:nucleic acid binding"/>
    <property type="evidence" value="ECO:0007669"/>
    <property type="project" value="InterPro"/>
</dbReference>
<keyword evidence="3" id="KW-0548">Nucleotidyltransferase</keyword>